<keyword evidence="4 8" id="KW-1133">Transmembrane helix</keyword>
<dbReference type="RefSeq" id="WP_187057319.1">
    <property type="nucleotide sequence ID" value="NZ_CP060412.1"/>
</dbReference>
<dbReference type="InterPro" id="IPR003280">
    <property type="entry name" value="2pore_dom_K_chnl"/>
</dbReference>
<dbReference type="GO" id="GO:0005886">
    <property type="term" value="C:plasma membrane"/>
    <property type="evidence" value="ECO:0007669"/>
    <property type="project" value="TreeGrafter"/>
</dbReference>
<dbReference type="Gene3D" id="1.10.287.70">
    <property type="match status" value="1"/>
</dbReference>
<evidence type="ECO:0000313" key="10">
    <source>
        <dbReference type="EMBL" id="QNK01861.1"/>
    </source>
</evidence>
<dbReference type="GO" id="GO:0022841">
    <property type="term" value="F:potassium ion leak channel activity"/>
    <property type="evidence" value="ECO:0007669"/>
    <property type="project" value="TreeGrafter"/>
</dbReference>
<dbReference type="AlphaFoldDB" id="A0A7G8Q503"/>
<sequence length="109" mass="11656">MRSSTSIRRDFALELWVGLKIIWPVLSALLLFVAIVGLVIAHLEGWSAGDGLYFSFVTGLTIGYGDMVPKRALSRLLAIAIGSVGVVLTGLIVSVGVAAFQRARNKDDP</sequence>
<dbReference type="SUPFAM" id="SSF81324">
    <property type="entry name" value="Voltage-gated potassium channels"/>
    <property type="match status" value="1"/>
</dbReference>
<evidence type="ECO:0000256" key="7">
    <source>
        <dbReference type="ARBA" id="ARBA00023303"/>
    </source>
</evidence>
<protein>
    <submittedName>
        <fullName evidence="10">Two pore domain potassium channel family protein</fullName>
    </submittedName>
</protein>
<name>A0A7G8Q503_9GAMM</name>
<keyword evidence="5" id="KW-0406">Ion transport</keyword>
<dbReference type="GO" id="GO:0015271">
    <property type="term" value="F:outward rectifier potassium channel activity"/>
    <property type="evidence" value="ECO:0007669"/>
    <property type="project" value="TreeGrafter"/>
</dbReference>
<keyword evidence="2" id="KW-0813">Transport</keyword>
<dbReference type="KEGG" id="dtl:H8F01_01390"/>
<feature type="transmembrane region" description="Helical" evidence="8">
    <location>
        <begin position="21"/>
        <end position="40"/>
    </location>
</feature>
<dbReference type="InterPro" id="IPR013099">
    <property type="entry name" value="K_chnl_dom"/>
</dbReference>
<keyword evidence="6 8" id="KW-0472">Membrane</keyword>
<evidence type="ECO:0000313" key="11">
    <source>
        <dbReference type="Proteomes" id="UP000515873"/>
    </source>
</evidence>
<evidence type="ECO:0000256" key="5">
    <source>
        <dbReference type="ARBA" id="ARBA00023065"/>
    </source>
</evidence>
<dbReference type="EMBL" id="CP060412">
    <property type="protein sequence ID" value="QNK01861.1"/>
    <property type="molecule type" value="Genomic_DNA"/>
</dbReference>
<evidence type="ECO:0000256" key="8">
    <source>
        <dbReference type="SAM" id="Phobius"/>
    </source>
</evidence>
<reference evidence="10 11" key="1">
    <citation type="submission" date="2020-08" db="EMBL/GenBank/DDBJ databases">
        <title>Dyella sp. G9 isolated from forest soil.</title>
        <authorList>
            <person name="Fu J."/>
            <person name="Qiu L."/>
        </authorList>
    </citation>
    <scope>NUCLEOTIDE SEQUENCE [LARGE SCALE GENOMIC DNA]</scope>
    <source>
        <strain evidence="10 11">G9</strain>
    </source>
</reference>
<evidence type="ECO:0000256" key="6">
    <source>
        <dbReference type="ARBA" id="ARBA00023136"/>
    </source>
</evidence>
<dbReference type="GO" id="GO:0030322">
    <property type="term" value="P:stabilization of membrane potential"/>
    <property type="evidence" value="ECO:0007669"/>
    <property type="project" value="TreeGrafter"/>
</dbReference>
<feature type="transmembrane region" description="Helical" evidence="8">
    <location>
        <begin position="76"/>
        <end position="100"/>
    </location>
</feature>
<dbReference type="PANTHER" id="PTHR11003:SF291">
    <property type="entry name" value="IP11374P"/>
    <property type="match status" value="1"/>
</dbReference>
<dbReference type="PANTHER" id="PTHR11003">
    <property type="entry name" value="POTASSIUM CHANNEL, SUBFAMILY K"/>
    <property type="match status" value="1"/>
</dbReference>
<evidence type="ECO:0000256" key="1">
    <source>
        <dbReference type="ARBA" id="ARBA00004141"/>
    </source>
</evidence>
<keyword evidence="3 8" id="KW-0812">Transmembrane</keyword>
<keyword evidence="7 10" id="KW-0407">Ion channel</keyword>
<dbReference type="Proteomes" id="UP000515873">
    <property type="component" value="Chromosome"/>
</dbReference>
<evidence type="ECO:0000259" key="9">
    <source>
        <dbReference type="Pfam" id="PF07885"/>
    </source>
</evidence>
<accession>A0A7G8Q503</accession>
<evidence type="ECO:0000256" key="3">
    <source>
        <dbReference type="ARBA" id="ARBA00022692"/>
    </source>
</evidence>
<proteinExistence type="predicted"/>
<gene>
    <name evidence="10" type="ORF">H8F01_01390</name>
</gene>
<organism evidence="10 11">
    <name type="scientific">Dyella telluris</name>
    <dbReference type="NCBI Taxonomy" id="2763498"/>
    <lineage>
        <taxon>Bacteria</taxon>
        <taxon>Pseudomonadati</taxon>
        <taxon>Pseudomonadota</taxon>
        <taxon>Gammaproteobacteria</taxon>
        <taxon>Lysobacterales</taxon>
        <taxon>Rhodanobacteraceae</taxon>
        <taxon>Dyella</taxon>
    </lineage>
</organism>
<evidence type="ECO:0000256" key="2">
    <source>
        <dbReference type="ARBA" id="ARBA00022448"/>
    </source>
</evidence>
<feature type="domain" description="Potassium channel" evidence="9">
    <location>
        <begin position="29"/>
        <end position="101"/>
    </location>
</feature>
<evidence type="ECO:0000256" key="4">
    <source>
        <dbReference type="ARBA" id="ARBA00022989"/>
    </source>
</evidence>
<comment type="subcellular location">
    <subcellularLocation>
        <location evidence="1">Membrane</location>
        <topology evidence="1">Multi-pass membrane protein</topology>
    </subcellularLocation>
</comment>
<keyword evidence="11" id="KW-1185">Reference proteome</keyword>
<dbReference type="Pfam" id="PF07885">
    <property type="entry name" value="Ion_trans_2"/>
    <property type="match status" value="1"/>
</dbReference>